<evidence type="ECO:0008006" key="3">
    <source>
        <dbReference type="Google" id="ProtNLM"/>
    </source>
</evidence>
<dbReference type="SUPFAM" id="SSF52540">
    <property type="entry name" value="P-loop containing nucleoside triphosphate hydrolases"/>
    <property type="match status" value="1"/>
</dbReference>
<accession>A0ABP2D3X7</accession>
<dbReference type="EMBL" id="ABID01000058">
    <property type="protein sequence ID" value="EDQ03010.1"/>
    <property type="molecule type" value="Genomic_DNA"/>
</dbReference>
<gene>
    <name evidence="1" type="ORF">OIHEL45_17041</name>
</gene>
<keyword evidence="2" id="KW-1185">Reference proteome</keyword>
<protein>
    <recommendedName>
        <fullName evidence="3">Sulfotransferase family protein</fullName>
    </recommendedName>
</protein>
<sequence length="134" mass="14965">MTTQKTFILGLGAQKSGTSWLYDYLSSDAAGDFGTLKEYHIWDALTLPEVAHYDMRSGQLKNRTVAKLISKLKGTGPDGWALRGQLQQDARDYFDYFEERLSQPGVHLTGDITPSYAGLSAETLARIRDGFVER</sequence>
<comment type="caution">
    <text evidence="1">The sequence shown here is derived from an EMBL/GenBank/DDBJ whole genome shotgun (WGS) entry which is preliminary data.</text>
</comment>
<proteinExistence type="predicted"/>
<reference evidence="1 2" key="1">
    <citation type="submission" date="2007-11" db="EMBL/GenBank/DDBJ databases">
        <authorList>
            <person name="Wagner-Dobler I."/>
            <person name="Ferriera S."/>
            <person name="Johnson J."/>
            <person name="Kravitz S."/>
            <person name="Beeson K."/>
            <person name="Sutton G."/>
            <person name="Rogers Y.-H."/>
            <person name="Friedman R."/>
            <person name="Frazier M."/>
            <person name="Venter J.C."/>
        </authorList>
    </citation>
    <scope>NUCLEOTIDE SEQUENCE [LARGE SCALE GENOMIC DNA]</scope>
    <source>
        <strain evidence="1 2">HEL-45</strain>
    </source>
</reference>
<organism evidence="1 2">
    <name type="scientific">Sulfitobacter indolifex HEL-45</name>
    <dbReference type="NCBI Taxonomy" id="391624"/>
    <lineage>
        <taxon>Bacteria</taxon>
        <taxon>Pseudomonadati</taxon>
        <taxon>Pseudomonadota</taxon>
        <taxon>Alphaproteobacteria</taxon>
        <taxon>Rhodobacterales</taxon>
        <taxon>Roseobacteraceae</taxon>
        <taxon>Sulfitobacter</taxon>
    </lineage>
</organism>
<evidence type="ECO:0000313" key="1">
    <source>
        <dbReference type="EMBL" id="EDQ03010.1"/>
    </source>
</evidence>
<feature type="non-terminal residue" evidence="1">
    <location>
        <position position="134"/>
    </location>
</feature>
<name>A0ABP2D3X7_9RHOB</name>
<dbReference type="InterPro" id="IPR027417">
    <property type="entry name" value="P-loop_NTPase"/>
</dbReference>
<dbReference type="Gene3D" id="3.40.50.300">
    <property type="entry name" value="P-loop containing nucleotide triphosphate hydrolases"/>
    <property type="match status" value="1"/>
</dbReference>
<dbReference type="Proteomes" id="UP000003257">
    <property type="component" value="Unassembled WGS sequence"/>
</dbReference>
<evidence type="ECO:0000313" key="2">
    <source>
        <dbReference type="Proteomes" id="UP000003257"/>
    </source>
</evidence>